<evidence type="ECO:0000256" key="2">
    <source>
        <dbReference type="ARBA" id="ARBA00022679"/>
    </source>
</evidence>
<name>A0AAV5UYX9_9BILA</name>
<comment type="caution">
    <text evidence="4">The sequence shown here is derived from an EMBL/GenBank/DDBJ whole genome shotgun (WGS) entry which is preliminary data.</text>
</comment>
<dbReference type="Proteomes" id="UP001432322">
    <property type="component" value="Unassembled WGS sequence"/>
</dbReference>
<keyword evidence="2" id="KW-0808">Transferase</keyword>
<dbReference type="Pfam" id="PF00685">
    <property type="entry name" value="Sulfotransfer_1"/>
    <property type="match status" value="1"/>
</dbReference>
<protein>
    <recommendedName>
        <fullName evidence="3">Sulfotransferase domain-containing protein</fullName>
    </recommendedName>
</protein>
<dbReference type="GO" id="GO:0008146">
    <property type="term" value="F:sulfotransferase activity"/>
    <property type="evidence" value="ECO:0007669"/>
    <property type="project" value="InterPro"/>
</dbReference>
<dbReference type="InterPro" id="IPR000863">
    <property type="entry name" value="Sulfotransferase_dom"/>
</dbReference>
<dbReference type="PANTHER" id="PTHR11783">
    <property type="entry name" value="SULFOTRANSFERASE SULT"/>
    <property type="match status" value="1"/>
</dbReference>
<dbReference type="InterPro" id="IPR027417">
    <property type="entry name" value="P-loop_NTPase"/>
</dbReference>
<evidence type="ECO:0000313" key="4">
    <source>
        <dbReference type="EMBL" id="GMT11292.1"/>
    </source>
</evidence>
<dbReference type="AlphaFoldDB" id="A0AAV5UYX9"/>
<comment type="similarity">
    <text evidence="1">Belongs to the sulfotransferase 1 family.</text>
</comment>
<keyword evidence="5" id="KW-1185">Reference proteome</keyword>
<reference evidence="4" key="1">
    <citation type="submission" date="2023-10" db="EMBL/GenBank/DDBJ databases">
        <title>Genome assembly of Pristionchus species.</title>
        <authorList>
            <person name="Yoshida K."/>
            <person name="Sommer R.J."/>
        </authorList>
    </citation>
    <scope>NUCLEOTIDE SEQUENCE</scope>
    <source>
        <strain evidence="4">RS5133</strain>
    </source>
</reference>
<dbReference type="Gene3D" id="3.40.50.300">
    <property type="entry name" value="P-loop containing nucleotide triphosphate hydrolases"/>
    <property type="match status" value="1"/>
</dbReference>
<feature type="non-terminal residue" evidence="4">
    <location>
        <position position="1"/>
    </location>
</feature>
<evidence type="ECO:0000313" key="5">
    <source>
        <dbReference type="Proteomes" id="UP001432322"/>
    </source>
</evidence>
<gene>
    <name evidence="4" type="ORF">PFISCL1PPCAC_2589</name>
</gene>
<proteinExistence type="inferred from homology"/>
<organism evidence="4 5">
    <name type="scientific">Pristionchus fissidentatus</name>
    <dbReference type="NCBI Taxonomy" id="1538716"/>
    <lineage>
        <taxon>Eukaryota</taxon>
        <taxon>Metazoa</taxon>
        <taxon>Ecdysozoa</taxon>
        <taxon>Nematoda</taxon>
        <taxon>Chromadorea</taxon>
        <taxon>Rhabditida</taxon>
        <taxon>Rhabditina</taxon>
        <taxon>Diplogasteromorpha</taxon>
        <taxon>Diplogasteroidea</taxon>
        <taxon>Neodiplogasteridae</taxon>
        <taxon>Pristionchus</taxon>
    </lineage>
</organism>
<dbReference type="EMBL" id="BTSY01000001">
    <property type="protein sequence ID" value="GMT11292.1"/>
    <property type="molecule type" value="Genomic_DNA"/>
</dbReference>
<feature type="domain" description="Sulfotransferase" evidence="3">
    <location>
        <begin position="4"/>
        <end position="199"/>
    </location>
</feature>
<sequence>ATNKPASTSAKKRVYFTHLPIHMLPTSIREGKSKVIYVARNPKDMAVSYYHFHRSARFLGRQTSLAWNDFFTFFCTGIICCGSWFEHVLTYWKFTQNNPNAVFVKYEDMKRDLVEEMKALENFIGVPLNEEQRKKVIDHCSFDSMKKVSKFMRKVSAKLRSGDNTDLIQGVVGDYKNYFTVAQNEQFDELYKEKMAGSGLDFEFE</sequence>
<evidence type="ECO:0000256" key="1">
    <source>
        <dbReference type="ARBA" id="ARBA00005771"/>
    </source>
</evidence>
<evidence type="ECO:0000259" key="3">
    <source>
        <dbReference type="Pfam" id="PF00685"/>
    </source>
</evidence>
<accession>A0AAV5UYX9</accession>
<dbReference type="SUPFAM" id="SSF52540">
    <property type="entry name" value="P-loop containing nucleoside triphosphate hydrolases"/>
    <property type="match status" value="1"/>
</dbReference>